<keyword evidence="1" id="KW-0175">Coiled coil</keyword>
<keyword evidence="2" id="KW-1133">Transmembrane helix</keyword>
<dbReference type="GO" id="GO:0004713">
    <property type="term" value="F:protein tyrosine kinase activity"/>
    <property type="evidence" value="ECO:0007669"/>
    <property type="project" value="TreeGrafter"/>
</dbReference>
<dbReference type="InterPro" id="IPR032807">
    <property type="entry name" value="GNVR"/>
</dbReference>
<dbReference type="Proteomes" id="UP000294829">
    <property type="component" value="Unassembled WGS sequence"/>
</dbReference>
<evidence type="ECO:0000256" key="2">
    <source>
        <dbReference type="SAM" id="Phobius"/>
    </source>
</evidence>
<sequence length="508" mass="56709">MEEMLKQIQSVFRGAWKYRWHAINIAWLVSAIGFVIILKLPDEYQSSARVFVDAQSILKPLLSGMTSVPNVEQQVSIMSRTLVSRPNVERVMRMVDMDLLASSDKNKEKLIDSLIANIKISGTTQNDIYSITYTDNSPKTAKNVVQSLLTIFVEGSIGDERQDSAKAIVFINNQIKIYEEKLATAENALKDFKMKNIGLLPREGGDFGSKLNEISESLSQAKLEYAEAVQGRDAIKRQIASIESPQANGDQPALALTPELDERINIVSKNLDNLRLQYTEDHPDIVATKRLLAQLQAKKQSEEKTRKPTVANLSNNPMYQQMKVSLTDAESKVASMRARVDEFSGRYAKIKEMSTAAPEIESQLAQLNRDYAINKENYEKLVASRESAKISSDLNASTQMMTFRVIDPPTTPSSPIGPNRYRLFSLVFLGGLVLGALVAIALSKIRPAFYSQYELVEATGLPIIGTVAMNWTAAEQIRRRRGLHAFALTSILLLVFYVAMMVVIYTTN</sequence>
<feature type="domain" description="Tyrosine-protein kinase G-rich" evidence="3">
    <location>
        <begin position="361"/>
        <end position="441"/>
    </location>
</feature>
<evidence type="ECO:0000313" key="5">
    <source>
        <dbReference type="Proteomes" id="UP000294829"/>
    </source>
</evidence>
<evidence type="ECO:0000313" key="4">
    <source>
        <dbReference type="EMBL" id="TDK65684.1"/>
    </source>
</evidence>
<dbReference type="NCBIfam" id="TIGR03007">
    <property type="entry name" value="pepcterm_ChnLen"/>
    <property type="match status" value="1"/>
</dbReference>
<gene>
    <name evidence="4" type="ORF">E2I14_12165</name>
</gene>
<keyword evidence="2" id="KW-0472">Membrane</keyword>
<feature type="transmembrane region" description="Helical" evidence="2">
    <location>
        <begin position="485"/>
        <end position="505"/>
    </location>
</feature>
<evidence type="ECO:0000256" key="1">
    <source>
        <dbReference type="SAM" id="Coils"/>
    </source>
</evidence>
<keyword evidence="2" id="KW-0812">Transmembrane</keyword>
<keyword evidence="5" id="KW-1185">Reference proteome</keyword>
<dbReference type="PANTHER" id="PTHR32309:SF13">
    <property type="entry name" value="FERRIC ENTEROBACTIN TRANSPORT PROTEIN FEPE"/>
    <property type="match status" value="1"/>
</dbReference>
<name>A0A4R5W196_9BURK</name>
<comment type="caution">
    <text evidence="4">The sequence shown here is derived from an EMBL/GenBank/DDBJ whole genome shotgun (WGS) entry which is preliminary data.</text>
</comment>
<feature type="transmembrane region" description="Helical" evidence="2">
    <location>
        <begin position="20"/>
        <end position="40"/>
    </location>
</feature>
<dbReference type="InterPro" id="IPR050445">
    <property type="entry name" value="Bact_polysacc_biosynth/exp"/>
</dbReference>
<evidence type="ECO:0000259" key="3">
    <source>
        <dbReference type="Pfam" id="PF13807"/>
    </source>
</evidence>
<dbReference type="GO" id="GO:0005886">
    <property type="term" value="C:plasma membrane"/>
    <property type="evidence" value="ECO:0007669"/>
    <property type="project" value="TreeGrafter"/>
</dbReference>
<dbReference type="EMBL" id="SMYL01000005">
    <property type="protein sequence ID" value="TDK65684.1"/>
    <property type="molecule type" value="Genomic_DNA"/>
</dbReference>
<reference evidence="4 5" key="1">
    <citation type="submission" date="2019-03" db="EMBL/GenBank/DDBJ databases">
        <title>Sapientia aquatica gen. nov., sp. nov., isolated from a crater lake.</title>
        <authorList>
            <person name="Felfoldi T."/>
            <person name="Szabo A."/>
            <person name="Toth E."/>
            <person name="Schumann P."/>
            <person name="Keki Z."/>
            <person name="Marialigeti K."/>
            <person name="Mathe I."/>
        </authorList>
    </citation>
    <scope>NUCLEOTIDE SEQUENCE [LARGE SCALE GENOMIC DNA]</scope>
    <source>
        <strain evidence="4 5">SA-152</strain>
    </source>
</reference>
<feature type="coiled-coil region" evidence="1">
    <location>
        <begin position="168"/>
        <end position="195"/>
    </location>
</feature>
<dbReference type="InterPro" id="IPR014345">
    <property type="entry name" value="XrtA_polysacc_chain"/>
</dbReference>
<dbReference type="PANTHER" id="PTHR32309">
    <property type="entry name" value="TYROSINE-PROTEIN KINASE"/>
    <property type="match status" value="1"/>
</dbReference>
<protein>
    <submittedName>
        <fullName evidence="4">Chain length-determining protein</fullName>
    </submittedName>
</protein>
<dbReference type="AlphaFoldDB" id="A0A4R5W196"/>
<dbReference type="OrthoDB" id="9795292at2"/>
<organism evidence="4 5">
    <name type="scientific">Sapientia aquatica</name>
    <dbReference type="NCBI Taxonomy" id="1549640"/>
    <lineage>
        <taxon>Bacteria</taxon>
        <taxon>Pseudomonadati</taxon>
        <taxon>Pseudomonadota</taxon>
        <taxon>Betaproteobacteria</taxon>
        <taxon>Burkholderiales</taxon>
        <taxon>Oxalobacteraceae</taxon>
        <taxon>Sapientia</taxon>
    </lineage>
</organism>
<dbReference type="Pfam" id="PF13807">
    <property type="entry name" value="GNVR"/>
    <property type="match status" value="1"/>
</dbReference>
<proteinExistence type="predicted"/>
<feature type="transmembrane region" description="Helical" evidence="2">
    <location>
        <begin position="423"/>
        <end position="443"/>
    </location>
</feature>
<accession>A0A4R5W196</accession>
<dbReference type="RefSeq" id="WP_133328826.1">
    <property type="nucleotide sequence ID" value="NZ_SMYL01000005.1"/>
</dbReference>